<feature type="region of interest" description="Disordered" evidence="1">
    <location>
        <begin position="725"/>
        <end position="753"/>
    </location>
</feature>
<dbReference type="GO" id="GO:0005737">
    <property type="term" value="C:cytoplasm"/>
    <property type="evidence" value="ECO:0007669"/>
    <property type="project" value="TreeGrafter"/>
</dbReference>
<dbReference type="PANTHER" id="PTHR14593">
    <property type="entry name" value="WD REPEAT-CONTAINING PROTEIN 11"/>
    <property type="match status" value="1"/>
</dbReference>
<dbReference type="Pfam" id="PF23752">
    <property type="entry name" value="Beta-prop_WDR11_2nd"/>
    <property type="match status" value="2"/>
</dbReference>
<dbReference type="Gene3D" id="2.130.10.10">
    <property type="entry name" value="YVTN repeat-like/Quinoprotein amine dehydrogenase"/>
    <property type="match status" value="1"/>
</dbReference>
<feature type="domain" description="WDR11 second beta-propeller" evidence="3">
    <location>
        <begin position="588"/>
        <end position="724"/>
    </location>
</feature>
<feature type="compositionally biased region" description="Low complexity" evidence="1">
    <location>
        <begin position="1408"/>
        <end position="1420"/>
    </location>
</feature>
<feature type="region of interest" description="Disordered" evidence="1">
    <location>
        <begin position="524"/>
        <end position="581"/>
    </location>
</feature>
<dbReference type="GeneID" id="25731793"/>
<feature type="region of interest" description="Disordered" evidence="1">
    <location>
        <begin position="485"/>
        <end position="509"/>
    </location>
</feature>
<dbReference type="InterPro" id="IPR057854">
    <property type="entry name" value="TPR_WDR11"/>
</dbReference>
<organism evidence="5 6">
    <name type="scientific">Monoraphidium neglectum</name>
    <dbReference type="NCBI Taxonomy" id="145388"/>
    <lineage>
        <taxon>Eukaryota</taxon>
        <taxon>Viridiplantae</taxon>
        <taxon>Chlorophyta</taxon>
        <taxon>core chlorophytes</taxon>
        <taxon>Chlorophyceae</taxon>
        <taxon>CS clade</taxon>
        <taxon>Sphaeropleales</taxon>
        <taxon>Selenastraceae</taxon>
        <taxon>Monoraphidium</taxon>
    </lineage>
</organism>
<feature type="compositionally biased region" description="Gly residues" evidence="1">
    <location>
        <begin position="794"/>
        <end position="805"/>
    </location>
</feature>
<feature type="region of interest" description="Disordered" evidence="1">
    <location>
        <begin position="1097"/>
        <end position="1133"/>
    </location>
</feature>
<dbReference type="InterPro" id="IPR057852">
    <property type="entry name" value="Beta-prop_WDR11_1st"/>
</dbReference>
<feature type="compositionally biased region" description="Low complexity" evidence="1">
    <location>
        <begin position="1119"/>
        <end position="1133"/>
    </location>
</feature>
<feature type="compositionally biased region" description="Low complexity" evidence="1">
    <location>
        <begin position="880"/>
        <end position="892"/>
    </location>
</feature>
<gene>
    <name evidence="5" type="ORF">MNEG_1425</name>
</gene>
<evidence type="ECO:0000259" key="2">
    <source>
        <dbReference type="Pfam" id="PF23751"/>
    </source>
</evidence>
<dbReference type="InterPro" id="IPR039694">
    <property type="entry name" value="WDR11"/>
</dbReference>
<protein>
    <submittedName>
        <fullName evidence="5">Nucleotide binding protein, putative</fullName>
    </submittedName>
</protein>
<evidence type="ECO:0000313" key="5">
    <source>
        <dbReference type="EMBL" id="KIZ06523.1"/>
    </source>
</evidence>
<evidence type="ECO:0000313" key="6">
    <source>
        <dbReference type="Proteomes" id="UP000054498"/>
    </source>
</evidence>
<dbReference type="KEGG" id="mng:MNEG_1425"/>
<dbReference type="Pfam" id="PF23751">
    <property type="entry name" value="Beta-prop_WDR11_1st"/>
    <property type="match status" value="1"/>
</dbReference>
<dbReference type="InterPro" id="IPR057853">
    <property type="entry name" value="Beta-prop_WDR11_2nd"/>
</dbReference>
<dbReference type="InterPro" id="IPR015943">
    <property type="entry name" value="WD40/YVTN_repeat-like_dom_sf"/>
</dbReference>
<feature type="compositionally biased region" description="Gly residues" evidence="1">
    <location>
        <begin position="567"/>
        <end position="581"/>
    </location>
</feature>
<dbReference type="SUPFAM" id="SSF63829">
    <property type="entry name" value="Calcium-dependent phosphotriesterase"/>
    <property type="match status" value="1"/>
</dbReference>
<dbReference type="Pfam" id="PF23753">
    <property type="entry name" value="TPR_WDR11"/>
    <property type="match status" value="1"/>
</dbReference>
<feature type="domain" description="WDR11 first beta-propeller" evidence="2">
    <location>
        <begin position="13"/>
        <end position="345"/>
    </location>
</feature>
<keyword evidence="6" id="KW-1185">Reference proteome</keyword>
<name>A0A0D2K8J2_9CHLO</name>
<dbReference type="OrthoDB" id="553278at2759"/>
<reference evidence="5 6" key="1">
    <citation type="journal article" date="2013" name="BMC Genomics">
        <title>Reconstruction of the lipid metabolism for the microalga Monoraphidium neglectum from its genome sequence reveals characteristics suitable for biofuel production.</title>
        <authorList>
            <person name="Bogen C."/>
            <person name="Al-Dilaimi A."/>
            <person name="Albersmeier A."/>
            <person name="Wichmann J."/>
            <person name="Grundmann M."/>
            <person name="Rupp O."/>
            <person name="Lauersen K.J."/>
            <person name="Blifernez-Klassen O."/>
            <person name="Kalinowski J."/>
            <person name="Goesmann A."/>
            <person name="Mussgnug J.H."/>
            <person name="Kruse O."/>
        </authorList>
    </citation>
    <scope>NUCLEOTIDE SEQUENCE [LARGE SCALE GENOMIC DNA]</scope>
    <source>
        <strain evidence="5 6">SAG 48.87</strain>
    </source>
</reference>
<feature type="region of interest" description="Disordered" evidence="1">
    <location>
        <begin position="910"/>
        <end position="935"/>
    </location>
</feature>
<evidence type="ECO:0000259" key="3">
    <source>
        <dbReference type="Pfam" id="PF23752"/>
    </source>
</evidence>
<feature type="domain" description="WDR11 TPR" evidence="4">
    <location>
        <begin position="1274"/>
        <end position="1419"/>
    </location>
</feature>
<feature type="region of interest" description="Disordered" evidence="1">
    <location>
        <begin position="1405"/>
        <end position="1447"/>
    </location>
</feature>
<proteinExistence type="predicted"/>
<dbReference type="RefSeq" id="XP_013905542.1">
    <property type="nucleotide sequence ID" value="XM_014050088.1"/>
</dbReference>
<evidence type="ECO:0000256" key="1">
    <source>
        <dbReference type="SAM" id="MobiDB-lite"/>
    </source>
</evidence>
<evidence type="ECO:0000259" key="4">
    <source>
        <dbReference type="Pfam" id="PF23753"/>
    </source>
</evidence>
<feature type="domain" description="WDR11 second beta-propeller" evidence="3">
    <location>
        <begin position="886"/>
        <end position="1076"/>
    </location>
</feature>
<dbReference type="Proteomes" id="UP000054498">
    <property type="component" value="Unassembled WGS sequence"/>
</dbReference>
<sequence length="1499" mass="151726">MAALDILGYLPAPAGRFNRGAADMLEGELLAIGACSSVAVLELPRLQAACMLQGGHRGAAVTAVKWYPECHSRDLRATGHVRLASGDSAGGVVLWDVLSTSIIARLDDVPAAQQLLDDYAAASRGECCIEGLAWVLPQPGALAVVVSPALLLIWDTTGGGLLWKRELAPLSSPEVFTSICCDPLDRRRVVLCGEAGALLVMRLRGVGRDGRGGGGGAAAVAGGEERDLVEQRQYRVNVAAAAKEAPGKDQAADKLPPLTLQARFCADRDLLVVLLPRELLVFDLELGQPAASSALGGGRQPFSHLLGVYGEGVSQGLGDEGGIDFVYCAHVDGSLSCWTRRPGELAFRPGPATKLVAPQLKGSRGPQATMVAVCCALWRDELLGEGGTKDGPPIEIGRLPPVAATTQSIARQLATAVGGQRPHEEEAVPPQLTGLLHGLPSGIVCFTMHPRPLLLPSAHAGHAAAAAAAEAVTEAAAAASAAAAQGGGAAGSSGGGAERASYAPRRAGSGAGLATGSSFPLLSPTSSGASTPFFAPRGGGGGGAARAASGDNLSAPLATVGVDGAEGDGGSGGGGDGGGEQGVEALHEVLLGAAGTVSGSVEVFVVQRGLVNPLSVEVALSLAVHREPVRGIAWLGPLPLLASYAAERGGAGGGGGGAGGGGGGGAGAQGWRNIVALTCMITRRSVAFRSNTALDAGPLVALRASPSGAYLLMVFRGAPAELWSTGVHEQQQQQEQQEGRGPAPPGSLPRPHRLRFVDLPFGAADWALPADATAPWELQSGPPHTSWRRDGGADSAGGAGFGADGLGDEDAGPSGFPLPSTSSPDASMRRGARRRGAAGDAMRGSLNTMLSMQVAMSSTTAPLLRAALSGQHQSNHPSDAAAPARPAGAPEADMPEERLAFALTDGRSGLLTVQGRKVTDSKPKRPAPGPGPQPQDLLGTCVAAAGQVLFLGDGEGTVLCWDTATGKCSAINTGMGAVRAMAPAPPPCPLLHPSGDAGLDLHVRMRLAVMFAGGAFGVVEVDSGFRLRLGVAPPQVCMQRVGSALGIGWAPLPGPIGAGSVLVAALRDGSLALLDTCQGADRRPSYRARLSHVRSLLSERRGPPSGASPAHAPAPPGASWPATPGSYRPGAAPPAAGAAFEAALASAGAATGAGDTQASPLPPRALVGLAPPKPLGSALLMRRPWALLLRLALQLGLSQESVLYISSPSTEEDDDVELLGDIQTAVAFLLSTNPERNEHYYRNAAITLALAAAAAPPGAAAAGGGGRGGAAAAAGTGTTLHVQAAKVLSAHAASMGDTLLAVPLSISAGLITDAVVVLQEEGLWRLAASLIARGLRGTERATALQRWAQHVLRSEGSIWRAVGLLTAAGCLRGALGVLRGAGLPDCAAAYLEACRQAGLLYAASPPAQQQQEQQQEQQQQGADDVSPFGGEGTSQQQRQQQQQQEERPPMVLFDILGGMYGGLHNPGSSGYKGSAAGGDEVAATETEFDAYCCLLLSHL</sequence>
<accession>A0A0D2K8J2</accession>
<dbReference type="SUPFAM" id="SSF50978">
    <property type="entry name" value="WD40 repeat-like"/>
    <property type="match status" value="1"/>
</dbReference>
<dbReference type="PANTHER" id="PTHR14593:SF5">
    <property type="entry name" value="WD REPEAT-CONTAINING PROTEIN 11"/>
    <property type="match status" value="1"/>
</dbReference>
<feature type="compositionally biased region" description="Gly residues" evidence="1">
    <location>
        <begin position="485"/>
        <end position="497"/>
    </location>
</feature>
<feature type="region of interest" description="Disordered" evidence="1">
    <location>
        <begin position="869"/>
        <end position="892"/>
    </location>
</feature>
<feature type="region of interest" description="Disordered" evidence="1">
    <location>
        <begin position="774"/>
        <end position="842"/>
    </location>
</feature>
<dbReference type="STRING" id="145388.A0A0D2K8J2"/>
<dbReference type="InterPro" id="IPR036322">
    <property type="entry name" value="WD40_repeat_dom_sf"/>
</dbReference>
<dbReference type="EMBL" id="KK100361">
    <property type="protein sequence ID" value="KIZ06523.1"/>
    <property type="molecule type" value="Genomic_DNA"/>
</dbReference>